<dbReference type="InterPro" id="IPR029058">
    <property type="entry name" value="AB_hydrolase_fold"/>
</dbReference>
<organism evidence="2 3">
    <name type="scientific">Actinokineospora iranica</name>
    <dbReference type="NCBI Taxonomy" id="1271860"/>
    <lineage>
        <taxon>Bacteria</taxon>
        <taxon>Bacillati</taxon>
        <taxon>Actinomycetota</taxon>
        <taxon>Actinomycetes</taxon>
        <taxon>Pseudonocardiales</taxon>
        <taxon>Pseudonocardiaceae</taxon>
        <taxon>Actinokineospora</taxon>
    </lineage>
</organism>
<dbReference type="OrthoDB" id="9806902at2"/>
<dbReference type="Pfam" id="PF12146">
    <property type="entry name" value="Hydrolase_4"/>
    <property type="match status" value="1"/>
</dbReference>
<gene>
    <name evidence="2" type="ORF">SAMN05216174_105270</name>
</gene>
<evidence type="ECO:0000313" key="2">
    <source>
        <dbReference type="EMBL" id="SDC91245.1"/>
    </source>
</evidence>
<proteinExistence type="predicted"/>
<protein>
    <submittedName>
        <fullName evidence="2">Lysophospholipase, alpha-beta hydrolase superfamily</fullName>
    </submittedName>
</protein>
<sequence>MSPFTSADGLPLHLAEWPSRGEPRGVVQIAHGMGEHSARYGRVAEHLAGLGYAVYANDHRGHGRSMAGAPGHLGAHGWTRLVADLAALARRLRDRHPGLPLVLFGHSMGSFALQHGLVEYPGLADAVVLSGATALDQLVSAPVDPDSGGLFAAFNAAFAPNRTDFDWLSRDESEVDAYIADPLCGFALDEAGMAELNAAAPRMAEPPAAAPTLPVYVMVGDRDPLNGGLALSDLLVRRYQAAGLTDVTYRTYPGARHELLNETNRDEVTADLTAWLTRVTGR</sequence>
<evidence type="ECO:0000313" key="3">
    <source>
        <dbReference type="Proteomes" id="UP000199501"/>
    </source>
</evidence>
<reference evidence="3" key="1">
    <citation type="submission" date="2016-10" db="EMBL/GenBank/DDBJ databases">
        <authorList>
            <person name="Varghese N."/>
            <person name="Submissions S."/>
        </authorList>
    </citation>
    <scope>NUCLEOTIDE SEQUENCE [LARGE SCALE GENOMIC DNA]</scope>
    <source>
        <strain evidence="3">IBRC-M 10403</strain>
    </source>
</reference>
<dbReference type="STRING" id="1271860.SAMN05216174_105270"/>
<dbReference type="RefSeq" id="WP_091450300.1">
    <property type="nucleotide sequence ID" value="NZ_FMZZ01000005.1"/>
</dbReference>
<dbReference type="Proteomes" id="UP000199501">
    <property type="component" value="Unassembled WGS sequence"/>
</dbReference>
<dbReference type="SUPFAM" id="SSF53474">
    <property type="entry name" value="alpha/beta-Hydrolases"/>
    <property type="match status" value="1"/>
</dbReference>
<dbReference type="InterPro" id="IPR051044">
    <property type="entry name" value="MAG_DAG_Lipase"/>
</dbReference>
<dbReference type="PANTHER" id="PTHR11614">
    <property type="entry name" value="PHOSPHOLIPASE-RELATED"/>
    <property type="match status" value="1"/>
</dbReference>
<name>A0A1G6QHW9_9PSEU</name>
<feature type="domain" description="Serine aminopeptidase S33" evidence="1">
    <location>
        <begin position="22"/>
        <end position="264"/>
    </location>
</feature>
<keyword evidence="3" id="KW-1185">Reference proteome</keyword>
<dbReference type="InterPro" id="IPR022742">
    <property type="entry name" value="Hydrolase_4"/>
</dbReference>
<dbReference type="AlphaFoldDB" id="A0A1G6QHW9"/>
<accession>A0A1G6QHW9</accession>
<dbReference type="Gene3D" id="3.40.50.1820">
    <property type="entry name" value="alpha/beta hydrolase"/>
    <property type="match status" value="1"/>
</dbReference>
<evidence type="ECO:0000259" key="1">
    <source>
        <dbReference type="Pfam" id="PF12146"/>
    </source>
</evidence>
<dbReference type="EMBL" id="FMZZ01000005">
    <property type="protein sequence ID" value="SDC91245.1"/>
    <property type="molecule type" value="Genomic_DNA"/>
</dbReference>
<keyword evidence="2" id="KW-0378">Hydrolase</keyword>
<dbReference type="GO" id="GO:0016787">
    <property type="term" value="F:hydrolase activity"/>
    <property type="evidence" value="ECO:0007669"/>
    <property type="project" value="UniProtKB-KW"/>
</dbReference>